<evidence type="ECO:0000256" key="14">
    <source>
        <dbReference type="PROSITE-ProRule" id="PRU01122"/>
    </source>
</evidence>
<dbReference type="NCBIfam" id="NF008053">
    <property type="entry name" value="PRK10787.1"/>
    <property type="match status" value="1"/>
</dbReference>
<evidence type="ECO:0000256" key="16">
    <source>
        <dbReference type="SAM" id="Coils"/>
    </source>
</evidence>
<sequence>MPADNPRSIGIPSGDELHPVLPLRDIVVFPHMIVPLFVGREKSIRALEEVMRADKQILLATQQNPSDDDPAPESIYPVGTLATVLQLLKLPDGTVKVLVEGVARAHIKRYTALEQYYEAYARRLPDELGNEVEVEAMARSVVAEFENYVKLNKKVSPEVVGAVTQIDDYSKLADTVASHLAIKIPEKQAILALATVAERLERVLGLMESEISVLQVEKRIRSRVKRQMEKTQREYYLNEQMKAIQKELGDNEDGRDELAELEERIRKTKLSKEARDKAQGELKKLRQMSPMSAEATVVRNYLDWLLSLPWGKKSKVRNDLSFAQQVLDDDHYGLEKVKDRIVEYLAVQSRANTLKGPILCLVGPPGVGKTSLARSIAKATGREYVRMSLGGVRDEAEIRGHRRTYIGSMPGKVIQSMRKAKKSNPLFLLDEIDKMGMDFRGDPSSALLEVLDPEQNASFNDHYLEVDYDLSNVMFVTTANTLNIPPPLMDRMEIIRIAGYTEDEKIEIARKHLLPKAVKDHGLVEKEFSLSEEGLRQVIRRYTREAGVRNLERELATLARKAVKELLTTKKKTVKVTEENVDQYLGVPRYRYGEAELEDQVGVVTGLAWTEVGGEILTVEGVMMPGKGRMTVTGNLRDVMKESISAAASYVRSRAVDFGIEPPLFDRRDIHVHVPEGATPKDGPSAGIAMASTIVSVMTGIPIRKEVAMTGEITLRGRVLPIGGLKEKLLAALRAGIKKVLIPEDNAKDLADIPDNVKNGLEIVPVARMDEVLKHVLVREPTPIVWDETKAEPARPSVEDDDKAGLTAH</sequence>
<evidence type="ECO:0000256" key="12">
    <source>
        <dbReference type="PIRSR" id="PIRSR001174-1"/>
    </source>
</evidence>
<dbReference type="EC" id="3.4.21.53" evidence="10 11"/>
<feature type="region of interest" description="Disordered" evidence="17">
    <location>
        <begin position="788"/>
        <end position="809"/>
    </location>
</feature>
<evidence type="ECO:0000256" key="5">
    <source>
        <dbReference type="ARBA" id="ARBA00022801"/>
    </source>
</evidence>
<evidence type="ECO:0000256" key="10">
    <source>
        <dbReference type="HAMAP-Rule" id="MF_01973"/>
    </source>
</evidence>
<dbReference type="InterPro" id="IPR015947">
    <property type="entry name" value="PUA-like_sf"/>
</dbReference>
<dbReference type="GO" id="GO:0004176">
    <property type="term" value="F:ATP-dependent peptidase activity"/>
    <property type="evidence" value="ECO:0007669"/>
    <property type="project" value="UniProtKB-UniRule"/>
</dbReference>
<keyword evidence="8 10" id="KW-0346">Stress response</keyword>
<evidence type="ECO:0000256" key="15">
    <source>
        <dbReference type="RuleBase" id="RU000591"/>
    </source>
</evidence>
<proteinExistence type="evidence at transcript level"/>
<dbReference type="FunFam" id="1.20.5.5270:FF:000002">
    <property type="entry name" value="Lon protease homolog"/>
    <property type="match status" value="1"/>
</dbReference>
<dbReference type="Gene3D" id="1.10.8.60">
    <property type="match status" value="1"/>
</dbReference>
<evidence type="ECO:0000256" key="3">
    <source>
        <dbReference type="ARBA" id="ARBA00022670"/>
    </source>
</evidence>
<dbReference type="Pfam" id="PF05362">
    <property type="entry name" value="Lon_C"/>
    <property type="match status" value="1"/>
</dbReference>
<dbReference type="InterPro" id="IPR027417">
    <property type="entry name" value="P-loop_NTPase"/>
</dbReference>
<dbReference type="InterPro" id="IPR003593">
    <property type="entry name" value="AAA+_ATPase"/>
</dbReference>
<evidence type="ECO:0000313" key="20">
    <source>
        <dbReference type="EMBL" id="MBB5751224.1"/>
    </source>
</evidence>
<feature type="domain" description="Lon proteolytic" evidence="18">
    <location>
        <begin position="598"/>
        <end position="779"/>
    </location>
</feature>
<feature type="domain" description="Lon N-terminal" evidence="19">
    <location>
        <begin position="18"/>
        <end position="211"/>
    </location>
</feature>
<dbReference type="InterPro" id="IPR054594">
    <property type="entry name" value="Lon_lid"/>
</dbReference>
<keyword evidence="7 10" id="KW-0067">ATP-binding</keyword>
<comment type="similarity">
    <text evidence="10 11 14 15">Belongs to the peptidase S16 family.</text>
</comment>
<gene>
    <name evidence="10" type="primary">lon</name>
    <name evidence="20" type="ORF">GGQ63_000267</name>
</gene>
<dbReference type="RefSeq" id="WP_183851797.1">
    <property type="nucleotide sequence ID" value="NZ_JACHOO010000001.1"/>
</dbReference>
<feature type="coiled-coil region" evidence="16">
    <location>
        <begin position="197"/>
        <end position="271"/>
    </location>
</feature>
<evidence type="ECO:0000259" key="18">
    <source>
        <dbReference type="PROSITE" id="PS51786"/>
    </source>
</evidence>
<keyword evidence="2 10" id="KW-0963">Cytoplasm</keyword>
<dbReference type="AlphaFoldDB" id="A0A7W9CT85"/>
<evidence type="ECO:0000256" key="7">
    <source>
        <dbReference type="ARBA" id="ARBA00022840"/>
    </source>
</evidence>
<dbReference type="FunFam" id="3.30.230.10:FF:000010">
    <property type="entry name" value="Lon protease"/>
    <property type="match status" value="1"/>
</dbReference>
<dbReference type="Gene3D" id="3.40.50.300">
    <property type="entry name" value="P-loop containing nucleotide triphosphate hydrolases"/>
    <property type="match status" value="1"/>
</dbReference>
<evidence type="ECO:0000256" key="17">
    <source>
        <dbReference type="SAM" id="MobiDB-lite"/>
    </source>
</evidence>
<dbReference type="SUPFAM" id="SSF88697">
    <property type="entry name" value="PUA domain-like"/>
    <property type="match status" value="1"/>
</dbReference>
<keyword evidence="6 10" id="KW-0720">Serine protease</keyword>
<evidence type="ECO:0000259" key="19">
    <source>
        <dbReference type="PROSITE" id="PS51787"/>
    </source>
</evidence>
<dbReference type="InterPro" id="IPR008268">
    <property type="entry name" value="Peptidase_S16_AS"/>
</dbReference>
<keyword evidence="5 10" id="KW-0378">Hydrolase</keyword>
<protein>
    <recommendedName>
        <fullName evidence="10 11">Lon protease</fullName>
        <ecNumber evidence="10 11">3.4.21.53</ecNumber>
    </recommendedName>
    <alternativeName>
        <fullName evidence="10">ATP-dependent protease La</fullName>
    </alternativeName>
</protein>
<reference evidence="20 21" key="1">
    <citation type="submission" date="2020-08" db="EMBL/GenBank/DDBJ databases">
        <title>Genomic Encyclopedia of Type Strains, Phase IV (KMG-IV): sequencing the most valuable type-strain genomes for metagenomic binning, comparative biology and taxonomic classification.</title>
        <authorList>
            <person name="Goeker M."/>
        </authorList>
    </citation>
    <scope>NUCLEOTIDE SEQUENCE [LARGE SCALE GENOMIC DNA]</scope>
    <source>
        <strain evidence="20 21">DSM 16268</strain>
    </source>
</reference>
<dbReference type="SUPFAM" id="SSF54211">
    <property type="entry name" value="Ribosomal protein S5 domain 2-like"/>
    <property type="match status" value="1"/>
</dbReference>
<dbReference type="CDD" id="cd19500">
    <property type="entry name" value="RecA-like_Lon"/>
    <property type="match status" value="1"/>
</dbReference>
<dbReference type="InterPro" id="IPR008269">
    <property type="entry name" value="Lon_proteolytic"/>
</dbReference>
<dbReference type="Pfam" id="PF00004">
    <property type="entry name" value="AAA"/>
    <property type="match status" value="1"/>
</dbReference>
<dbReference type="InterPro" id="IPR027065">
    <property type="entry name" value="Lon_Prtase"/>
</dbReference>
<dbReference type="SMART" id="SM00382">
    <property type="entry name" value="AAA"/>
    <property type="match status" value="1"/>
</dbReference>
<dbReference type="Gene3D" id="3.30.230.10">
    <property type="match status" value="1"/>
</dbReference>
<dbReference type="PRINTS" id="PR00830">
    <property type="entry name" value="ENDOLAPTASE"/>
</dbReference>
<dbReference type="EMBL" id="JACHOO010000001">
    <property type="protein sequence ID" value="MBB5751224.1"/>
    <property type="molecule type" value="Genomic_DNA"/>
</dbReference>
<feature type="active site" evidence="10 12">
    <location>
        <position position="728"/>
    </location>
</feature>
<dbReference type="Gene3D" id="1.20.58.1480">
    <property type="match status" value="1"/>
</dbReference>
<organism evidence="20 21">
    <name type="scientific">Prosthecomicrobium pneumaticum</name>
    <dbReference type="NCBI Taxonomy" id="81895"/>
    <lineage>
        <taxon>Bacteria</taxon>
        <taxon>Pseudomonadati</taxon>
        <taxon>Pseudomonadota</taxon>
        <taxon>Alphaproteobacteria</taxon>
        <taxon>Hyphomicrobiales</taxon>
        <taxon>Kaistiaceae</taxon>
        <taxon>Prosthecomicrobium</taxon>
    </lineage>
</organism>
<comment type="caution">
    <text evidence="20">The sequence shown here is derived from an EMBL/GenBank/DDBJ whole genome shotgun (WGS) entry which is preliminary data.</text>
</comment>
<dbReference type="InterPro" id="IPR027543">
    <property type="entry name" value="Lon_bac"/>
</dbReference>
<evidence type="ECO:0000256" key="9">
    <source>
        <dbReference type="ARBA" id="ARBA00050665"/>
    </source>
</evidence>
<accession>A0A7W9CT85</accession>
<dbReference type="SMART" id="SM00464">
    <property type="entry name" value="LON"/>
    <property type="match status" value="1"/>
</dbReference>
<name>A0A7W9CT85_9HYPH</name>
<dbReference type="Gene3D" id="2.30.130.40">
    <property type="entry name" value="LON domain-like"/>
    <property type="match status" value="1"/>
</dbReference>
<dbReference type="PROSITE" id="PS51786">
    <property type="entry name" value="LON_PROTEOLYTIC"/>
    <property type="match status" value="1"/>
</dbReference>
<dbReference type="InterPro" id="IPR014721">
    <property type="entry name" value="Ribsml_uS5_D2-typ_fold_subgr"/>
</dbReference>
<dbReference type="Pfam" id="PF02190">
    <property type="entry name" value="LON_substr_bdg"/>
    <property type="match status" value="1"/>
</dbReference>
<dbReference type="GO" id="GO:0034605">
    <property type="term" value="P:cellular response to heat"/>
    <property type="evidence" value="ECO:0007669"/>
    <property type="project" value="UniProtKB-UniRule"/>
</dbReference>
<dbReference type="Gene3D" id="1.20.5.5270">
    <property type="match status" value="1"/>
</dbReference>
<feature type="binding site" evidence="10 13">
    <location>
        <begin position="363"/>
        <end position="370"/>
    </location>
    <ligand>
        <name>ATP</name>
        <dbReference type="ChEBI" id="CHEBI:30616"/>
    </ligand>
</feature>
<dbReference type="GO" id="GO:0005524">
    <property type="term" value="F:ATP binding"/>
    <property type="evidence" value="ECO:0007669"/>
    <property type="project" value="UniProtKB-UniRule"/>
</dbReference>
<dbReference type="PIRSF" id="PIRSF001174">
    <property type="entry name" value="Lon_proteas"/>
    <property type="match status" value="1"/>
</dbReference>
<evidence type="ECO:0000256" key="1">
    <source>
        <dbReference type="ARBA" id="ARBA00004496"/>
    </source>
</evidence>
<dbReference type="GO" id="GO:0006515">
    <property type="term" value="P:protein quality control for misfolded or incompletely synthesized proteins"/>
    <property type="evidence" value="ECO:0007669"/>
    <property type="project" value="UniProtKB-UniRule"/>
</dbReference>
<dbReference type="GO" id="GO:0004252">
    <property type="term" value="F:serine-type endopeptidase activity"/>
    <property type="evidence" value="ECO:0007669"/>
    <property type="project" value="UniProtKB-UniRule"/>
</dbReference>
<evidence type="ECO:0000256" key="4">
    <source>
        <dbReference type="ARBA" id="ARBA00022741"/>
    </source>
</evidence>
<keyword evidence="3 10" id="KW-0645">Protease</keyword>
<dbReference type="Pfam" id="PF22667">
    <property type="entry name" value="Lon_lid"/>
    <property type="match status" value="1"/>
</dbReference>
<dbReference type="PANTHER" id="PTHR10046">
    <property type="entry name" value="ATP DEPENDENT LON PROTEASE FAMILY MEMBER"/>
    <property type="match status" value="1"/>
</dbReference>
<dbReference type="Proteomes" id="UP000523821">
    <property type="component" value="Unassembled WGS sequence"/>
</dbReference>
<keyword evidence="4 10" id="KW-0547">Nucleotide-binding</keyword>
<evidence type="ECO:0000256" key="8">
    <source>
        <dbReference type="ARBA" id="ARBA00023016"/>
    </source>
</evidence>
<dbReference type="NCBIfam" id="TIGR00763">
    <property type="entry name" value="lon"/>
    <property type="match status" value="1"/>
</dbReference>
<comment type="subcellular location">
    <subcellularLocation>
        <location evidence="1 10 11">Cytoplasm</location>
    </subcellularLocation>
</comment>
<dbReference type="GO" id="GO:0016887">
    <property type="term" value="F:ATP hydrolysis activity"/>
    <property type="evidence" value="ECO:0007669"/>
    <property type="project" value="UniProtKB-UniRule"/>
</dbReference>
<evidence type="ECO:0000256" key="13">
    <source>
        <dbReference type="PIRSR" id="PIRSR001174-2"/>
    </source>
</evidence>
<dbReference type="InterPro" id="IPR004815">
    <property type="entry name" value="Lon_bac/euk-typ"/>
</dbReference>
<dbReference type="InterPro" id="IPR003959">
    <property type="entry name" value="ATPase_AAA_core"/>
</dbReference>
<evidence type="ECO:0000256" key="6">
    <source>
        <dbReference type="ARBA" id="ARBA00022825"/>
    </source>
</evidence>
<dbReference type="HAMAP" id="MF_01973">
    <property type="entry name" value="lon_bact"/>
    <property type="match status" value="1"/>
</dbReference>
<dbReference type="GO" id="GO:0005737">
    <property type="term" value="C:cytoplasm"/>
    <property type="evidence" value="ECO:0007669"/>
    <property type="project" value="UniProtKB-SubCell"/>
</dbReference>
<dbReference type="InterPro" id="IPR003111">
    <property type="entry name" value="Lon_prtase_N"/>
</dbReference>
<dbReference type="InterPro" id="IPR020568">
    <property type="entry name" value="Ribosomal_Su5_D2-typ_SF"/>
</dbReference>
<dbReference type="SUPFAM" id="SSF52540">
    <property type="entry name" value="P-loop containing nucleoside triphosphate hydrolases"/>
    <property type="match status" value="1"/>
</dbReference>
<dbReference type="InterPro" id="IPR046336">
    <property type="entry name" value="Lon_prtase_N_sf"/>
</dbReference>
<dbReference type="FunFam" id="3.40.50.300:FF:000021">
    <property type="entry name" value="Lon protease homolog"/>
    <property type="match status" value="1"/>
</dbReference>
<evidence type="ECO:0000313" key="21">
    <source>
        <dbReference type="Proteomes" id="UP000523821"/>
    </source>
</evidence>
<evidence type="ECO:0000256" key="11">
    <source>
        <dbReference type="PIRNR" id="PIRNR001174"/>
    </source>
</evidence>
<comment type="induction">
    <text evidence="10">By heat shock.</text>
</comment>
<comment type="subunit">
    <text evidence="10 11">Homohexamer. Organized in a ring with a central cavity.</text>
</comment>
<comment type="function">
    <text evidence="10">ATP-dependent serine protease that mediates the selective degradation of mutant and abnormal proteins as well as certain short-lived regulatory proteins. Required for cellular homeostasis and for survival from DNA damage and developmental changes induced by stress. Degrades polypeptides processively to yield small peptide fragments that are 5 to 10 amino acids long. Binds to DNA in a double-stranded, site-specific manner.</text>
</comment>
<keyword evidence="16" id="KW-0175">Coiled coil</keyword>
<dbReference type="PROSITE" id="PS51787">
    <property type="entry name" value="LON_N"/>
    <property type="match status" value="1"/>
</dbReference>
<dbReference type="GO" id="GO:0043565">
    <property type="term" value="F:sequence-specific DNA binding"/>
    <property type="evidence" value="ECO:0007669"/>
    <property type="project" value="UniProtKB-UniRule"/>
</dbReference>
<keyword evidence="21" id="KW-1185">Reference proteome</keyword>
<evidence type="ECO:0000256" key="2">
    <source>
        <dbReference type="ARBA" id="ARBA00022490"/>
    </source>
</evidence>
<comment type="catalytic activity">
    <reaction evidence="9 10 11 14">
        <text>Hydrolysis of proteins in presence of ATP.</text>
        <dbReference type="EC" id="3.4.21.53"/>
    </reaction>
</comment>
<dbReference type="PROSITE" id="PS01046">
    <property type="entry name" value="LON_SER"/>
    <property type="match status" value="1"/>
</dbReference>
<feature type="active site" evidence="10 12">
    <location>
        <position position="685"/>
    </location>
</feature>